<accession>A0A7S3ATM3</accession>
<proteinExistence type="predicted"/>
<feature type="region of interest" description="Disordered" evidence="1">
    <location>
        <begin position="1"/>
        <end position="41"/>
    </location>
</feature>
<evidence type="ECO:0000256" key="1">
    <source>
        <dbReference type="SAM" id="MobiDB-lite"/>
    </source>
</evidence>
<name>A0A7S3ATM3_9EUKA</name>
<protein>
    <submittedName>
        <fullName evidence="2">Uncharacterized protein</fullName>
    </submittedName>
</protein>
<evidence type="ECO:0000313" key="2">
    <source>
        <dbReference type="EMBL" id="CAE0114801.1"/>
    </source>
</evidence>
<sequence length="442" mass="48035">MPPSPPKPPPPPDSPSPPTPPPLPPAPPPPPPPPPLKTADISGNLQLRENHPGDLDGSVAQDALKGALSMATGSDEISSNDVTVITTRVHPDNPHTDRHRDRRRAYNCGTAAADTHDCDLVSVDFTIAMPWTNRKVFLEKQGMMGNMMYQMEQNLGTPEAAAAFFTATTGGLLDVTIVGNFAVFESKASTFMEDPHMRSGHGDTFDFRGEHGAIYNLLSHANTSLNVLFEHVDYWSPGIRRKVVHGSYQRAVYVTVVTNASRTLRLEYAAAHPLATKLSIDGIESLGGPQVTVDNVMIWLKDRTLTLRTPEWLVHATSKVNPHITNATTCATGRCILNLNLEPLFDTDHAKVAPHGLIGQSYDADELAVIGKVDRYSYREITTSAMGEGAIEGVAAQYKMTSKFATEFAFSRFGKTSALPRNVSAMSGRKIPRNDDNQLHAA</sequence>
<feature type="compositionally biased region" description="Pro residues" evidence="1">
    <location>
        <begin position="1"/>
        <end position="36"/>
    </location>
</feature>
<gene>
    <name evidence="2" type="ORF">HERI1096_LOCUS15486</name>
</gene>
<reference evidence="2" key="1">
    <citation type="submission" date="2021-01" db="EMBL/GenBank/DDBJ databases">
        <authorList>
            <person name="Corre E."/>
            <person name="Pelletier E."/>
            <person name="Niang G."/>
            <person name="Scheremetjew M."/>
            <person name="Finn R."/>
            <person name="Kale V."/>
            <person name="Holt S."/>
            <person name="Cochrane G."/>
            <person name="Meng A."/>
            <person name="Brown T."/>
            <person name="Cohen L."/>
        </authorList>
    </citation>
    <scope>NUCLEOTIDE SEQUENCE</scope>
    <source>
        <strain evidence="2">CCMP281</strain>
    </source>
</reference>
<dbReference type="AlphaFoldDB" id="A0A7S3ATM3"/>
<organism evidence="2">
    <name type="scientific">Haptolina ericina</name>
    <dbReference type="NCBI Taxonomy" id="156174"/>
    <lineage>
        <taxon>Eukaryota</taxon>
        <taxon>Haptista</taxon>
        <taxon>Haptophyta</taxon>
        <taxon>Prymnesiophyceae</taxon>
        <taxon>Prymnesiales</taxon>
        <taxon>Prymnesiaceae</taxon>
        <taxon>Haptolina</taxon>
    </lineage>
</organism>
<dbReference type="EMBL" id="HBHX01027707">
    <property type="protein sequence ID" value="CAE0114801.1"/>
    <property type="molecule type" value="Transcribed_RNA"/>
</dbReference>